<dbReference type="Proteomes" id="UP000027100">
    <property type="component" value="Unassembled WGS sequence"/>
</dbReference>
<evidence type="ECO:0000256" key="2">
    <source>
        <dbReference type="SAM" id="Phobius"/>
    </source>
</evidence>
<feature type="transmembrane region" description="Helical" evidence="2">
    <location>
        <begin position="5"/>
        <end position="25"/>
    </location>
</feature>
<comment type="caution">
    <text evidence="3">The sequence shown here is derived from an EMBL/GenBank/DDBJ whole genome shotgun (WGS) entry which is preliminary data.</text>
</comment>
<protein>
    <submittedName>
        <fullName evidence="3">Uncharacterized protein</fullName>
    </submittedName>
</protein>
<feature type="transmembrane region" description="Helical" evidence="2">
    <location>
        <begin position="37"/>
        <end position="60"/>
    </location>
</feature>
<feature type="compositionally biased region" description="Pro residues" evidence="1">
    <location>
        <begin position="104"/>
        <end position="117"/>
    </location>
</feature>
<organism evidence="3 4">
    <name type="scientific">Hyphomonas polymorpha PS728</name>
    <dbReference type="NCBI Taxonomy" id="1280954"/>
    <lineage>
        <taxon>Bacteria</taxon>
        <taxon>Pseudomonadati</taxon>
        <taxon>Pseudomonadota</taxon>
        <taxon>Alphaproteobacteria</taxon>
        <taxon>Hyphomonadales</taxon>
        <taxon>Hyphomonadaceae</taxon>
        <taxon>Hyphomonas</taxon>
    </lineage>
</organism>
<reference evidence="3 4" key="1">
    <citation type="journal article" date="2014" name="Antonie Van Leeuwenhoek">
        <title>Hyphomonas beringensis sp. nov. and Hyphomonas chukchiensis sp. nov., isolated from surface seawater of the Bering Sea and Chukchi Sea.</title>
        <authorList>
            <person name="Li C."/>
            <person name="Lai Q."/>
            <person name="Li G."/>
            <person name="Dong C."/>
            <person name="Wang J."/>
            <person name="Liao Y."/>
            <person name="Shao Z."/>
        </authorList>
    </citation>
    <scope>NUCLEOTIDE SEQUENCE [LARGE SCALE GENOMIC DNA]</scope>
    <source>
        <strain evidence="3 4">PS728</strain>
    </source>
</reference>
<gene>
    <name evidence="3" type="ORF">HPO_12123</name>
</gene>
<keyword evidence="2" id="KW-0812">Transmembrane</keyword>
<proteinExistence type="predicted"/>
<evidence type="ECO:0000313" key="4">
    <source>
        <dbReference type="Proteomes" id="UP000027100"/>
    </source>
</evidence>
<evidence type="ECO:0000313" key="3">
    <source>
        <dbReference type="EMBL" id="KCZ98061.1"/>
    </source>
</evidence>
<keyword evidence="2" id="KW-1133">Transmembrane helix</keyword>
<evidence type="ECO:0000256" key="1">
    <source>
        <dbReference type="SAM" id="MobiDB-lite"/>
    </source>
</evidence>
<feature type="region of interest" description="Disordered" evidence="1">
    <location>
        <begin position="96"/>
        <end position="117"/>
    </location>
</feature>
<dbReference type="RefSeq" id="WP_035599069.1">
    <property type="nucleotide sequence ID" value="NZ_ARYM01000013.1"/>
</dbReference>
<dbReference type="STRING" id="1280954.HPO_12123"/>
<keyword evidence="4" id="KW-1185">Reference proteome</keyword>
<dbReference type="AlphaFoldDB" id="A0A062VJ05"/>
<dbReference type="InterPro" id="IPR046093">
    <property type="entry name" value="DUF6111"/>
</dbReference>
<accession>A0A062VJ05</accession>
<dbReference type="EMBL" id="ARYM01000013">
    <property type="protein sequence ID" value="KCZ98061.1"/>
    <property type="molecule type" value="Genomic_DNA"/>
</dbReference>
<sequence length="117" mass="13096">MAGRLLFEVFIFSLPFLVFGIYSLATRSAEEAGKRKWPIQMLFAIGLGLATIAWFVLIALEPRERDMCVEPARYENGQLIPQRTYPCERHPEDVGLQRGRLAPPAAPAETPPADDPN</sequence>
<keyword evidence="2" id="KW-0472">Membrane</keyword>
<dbReference type="Pfam" id="PF19606">
    <property type="entry name" value="DUF6111"/>
    <property type="match status" value="1"/>
</dbReference>
<name>A0A062VJ05_9PROT</name>
<dbReference type="OrthoDB" id="7632346at2"/>
<dbReference type="PATRIC" id="fig|1280954.3.peg.2453"/>